<sequence length="236" mass="25411">MAAKGIVLEKAIALRALTVFIAKDQARNSLLVFRGKLSGPSWPAITEQLEQTGIEHSLVEAGKPWLVIADSPSNRETLQEVATRARESIKEQVLVADVGFVSAGRSKRFEPRVLFGPVLLTLMSLALVMIPTSSTKSTEQTIVETPEVTCALDLLDGELESWIASSIDLSSPSTSGEVIVDSNLGLLSLKIQQTIGSTQSVTGSIQCQDGRSKSLHYRLDVSANGKLVELSQRLDP</sequence>
<gene>
    <name evidence="1" type="ORF">UFOPK2106_00084</name>
</gene>
<reference evidence="1" key="1">
    <citation type="submission" date="2020-05" db="EMBL/GenBank/DDBJ databases">
        <authorList>
            <person name="Chiriac C."/>
            <person name="Salcher M."/>
            <person name="Ghai R."/>
            <person name="Kavagutti S V."/>
        </authorList>
    </citation>
    <scope>NUCLEOTIDE SEQUENCE</scope>
</reference>
<evidence type="ECO:0000313" key="1">
    <source>
        <dbReference type="EMBL" id="CAB4628515.1"/>
    </source>
</evidence>
<accession>A0A6J6IVP9</accession>
<name>A0A6J6IVP9_9ZZZZ</name>
<organism evidence="1">
    <name type="scientific">freshwater metagenome</name>
    <dbReference type="NCBI Taxonomy" id="449393"/>
    <lineage>
        <taxon>unclassified sequences</taxon>
        <taxon>metagenomes</taxon>
        <taxon>ecological metagenomes</taxon>
    </lineage>
</organism>
<protein>
    <submittedName>
        <fullName evidence="1">Unannotated protein</fullName>
    </submittedName>
</protein>
<dbReference type="EMBL" id="CAEZVS010000005">
    <property type="protein sequence ID" value="CAB4628515.1"/>
    <property type="molecule type" value="Genomic_DNA"/>
</dbReference>
<proteinExistence type="predicted"/>
<dbReference type="AlphaFoldDB" id="A0A6J6IVP9"/>